<dbReference type="AlphaFoldDB" id="A0A841RHD0"/>
<dbReference type="RefSeq" id="WP_184748658.1">
    <property type="nucleotide sequence ID" value="NZ_JACHGJ010000012.1"/>
</dbReference>
<dbReference type="GO" id="GO:0032259">
    <property type="term" value="P:methylation"/>
    <property type="evidence" value="ECO:0007669"/>
    <property type="project" value="UniProtKB-KW"/>
</dbReference>
<dbReference type="Proteomes" id="UP000587760">
    <property type="component" value="Unassembled WGS sequence"/>
</dbReference>
<protein>
    <submittedName>
        <fullName evidence="5">SAM-dependent methyltransferase</fullName>
    </submittedName>
</protein>
<gene>
    <name evidence="5" type="ORF">HNR50_004119</name>
</gene>
<dbReference type="SUPFAM" id="SSF53335">
    <property type="entry name" value="S-adenosyl-L-methionine-dependent methyltransferases"/>
    <property type="match status" value="1"/>
</dbReference>
<keyword evidence="6" id="KW-1185">Reference proteome</keyword>
<name>A0A841RHD0_9SPIO</name>
<evidence type="ECO:0000313" key="5">
    <source>
        <dbReference type="EMBL" id="MBB6482420.1"/>
    </source>
</evidence>
<dbReference type="PANTHER" id="PTHR43464">
    <property type="entry name" value="METHYLTRANSFERASE"/>
    <property type="match status" value="1"/>
</dbReference>
<dbReference type="Pfam" id="PF13649">
    <property type="entry name" value="Methyltransf_25"/>
    <property type="match status" value="1"/>
</dbReference>
<evidence type="ECO:0000256" key="2">
    <source>
        <dbReference type="ARBA" id="ARBA00022679"/>
    </source>
</evidence>
<sequence>MTDKQLNDKSIWDEIYRKTENKPGWDLPGADPNMTDLIGKHGGKDDSMRILDVGCGNGRNAPVAESLGAAYCGTDFSSSAVAHCRELYPDRDFYIQDICADLEGTELGESGPYDVVMDCGCFHAIPPQQRGAYIANAALLCRPGGLLVIGSWHRGEGVDGNDPQYYPYLYLSEWFFNAGDIESLFGNTFELIDSRVDRDVYPGMFDGFAYFALRRCK</sequence>
<feature type="domain" description="Methyltransferase" evidence="4">
    <location>
        <begin position="50"/>
        <end position="145"/>
    </location>
</feature>
<organism evidence="5 6">
    <name type="scientific">Spirochaeta isovalerica</name>
    <dbReference type="NCBI Taxonomy" id="150"/>
    <lineage>
        <taxon>Bacteria</taxon>
        <taxon>Pseudomonadati</taxon>
        <taxon>Spirochaetota</taxon>
        <taxon>Spirochaetia</taxon>
        <taxon>Spirochaetales</taxon>
        <taxon>Spirochaetaceae</taxon>
        <taxon>Spirochaeta</taxon>
    </lineage>
</organism>
<comment type="caution">
    <text evidence="5">The sequence shown here is derived from an EMBL/GenBank/DDBJ whole genome shotgun (WGS) entry which is preliminary data.</text>
</comment>
<keyword evidence="1 5" id="KW-0489">Methyltransferase</keyword>
<dbReference type="InterPro" id="IPR029063">
    <property type="entry name" value="SAM-dependent_MTases_sf"/>
</dbReference>
<dbReference type="CDD" id="cd02440">
    <property type="entry name" value="AdoMet_MTases"/>
    <property type="match status" value="1"/>
</dbReference>
<reference evidence="5 6" key="1">
    <citation type="submission" date="2020-08" db="EMBL/GenBank/DDBJ databases">
        <title>Genomic Encyclopedia of Type Strains, Phase IV (KMG-IV): sequencing the most valuable type-strain genomes for metagenomic binning, comparative biology and taxonomic classification.</title>
        <authorList>
            <person name="Goeker M."/>
        </authorList>
    </citation>
    <scope>NUCLEOTIDE SEQUENCE [LARGE SCALE GENOMIC DNA]</scope>
    <source>
        <strain evidence="5 6">DSM 2461</strain>
    </source>
</reference>
<dbReference type="PANTHER" id="PTHR43464:SF19">
    <property type="entry name" value="UBIQUINONE BIOSYNTHESIS O-METHYLTRANSFERASE, MITOCHONDRIAL"/>
    <property type="match status" value="1"/>
</dbReference>
<evidence type="ECO:0000256" key="1">
    <source>
        <dbReference type="ARBA" id="ARBA00022603"/>
    </source>
</evidence>
<evidence type="ECO:0000256" key="3">
    <source>
        <dbReference type="ARBA" id="ARBA00022691"/>
    </source>
</evidence>
<dbReference type="InterPro" id="IPR041698">
    <property type="entry name" value="Methyltransf_25"/>
</dbReference>
<proteinExistence type="predicted"/>
<dbReference type="GO" id="GO:0008168">
    <property type="term" value="F:methyltransferase activity"/>
    <property type="evidence" value="ECO:0007669"/>
    <property type="project" value="UniProtKB-KW"/>
</dbReference>
<dbReference type="EMBL" id="JACHGJ010000012">
    <property type="protein sequence ID" value="MBB6482420.1"/>
    <property type="molecule type" value="Genomic_DNA"/>
</dbReference>
<keyword evidence="3" id="KW-0949">S-adenosyl-L-methionine</keyword>
<accession>A0A841RHD0</accession>
<keyword evidence="2 5" id="KW-0808">Transferase</keyword>
<evidence type="ECO:0000259" key="4">
    <source>
        <dbReference type="Pfam" id="PF13649"/>
    </source>
</evidence>
<dbReference type="Gene3D" id="3.40.50.150">
    <property type="entry name" value="Vaccinia Virus protein VP39"/>
    <property type="match status" value="1"/>
</dbReference>
<evidence type="ECO:0000313" key="6">
    <source>
        <dbReference type="Proteomes" id="UP000587760"/>
    </source>
</evidence>